<keyword evidence="5" id="KW-1185">Reference proteome</keyword>
<dbReference type="Proteomes" id="UP000566819">
    <property type="component" value="Unassembled WGS sequence"/>
</dbReference>
<name>A0A8H4VLQ5_9HELO</name>
<proteinExistence type="predicted"/>
<reference evidence="4 5" key="1">
    <citation type="submission" date="2020-03" db="EMBL/GenBank/DDBJ databases">
        <title>Draft Genome Sequence of Cudoniella acicularis.</title>
        <authorList>
            <person name="Buettner E."/>
            <person name="Kellner H."/>
        </authorList>
    </citation>
    <scope>NUCLEOTIDE SEQUENCE [LARGE SCALE GENOMIC DNA]</scope>
    <source>
        <strain evidence="4 5">DSM 108380</strain>
    </source>
</reference>
<keyword evidence="1" id="KW-0677">Repeat</keyword>
<dbReference type="InterPro" id="IPR056884">
    <property type="entry name" value="NPHP3-like_N"/>
</dbReference>
<evidence type="ECO:0000259" key="3">
    <source>
        <dbReference type="Pfam" id="PF24883"/>
    </source>
</evidence>
<dbReference type="AlphaFoldDB" id="A0A8H4VLQ5"/>
<evidence type="ECO:0000256" key="2">
    <source>
        <dbReference type="SAM" id="MobiDB-lite"/>
    </source>
</evidence>
<dbReference type="OrthoDB" id="7464126at2759"/>
<organism evidence="4 5">
    <name type="scientific">Cudoniella acicularis</name>
    <dbReference type="NCBI Taxonomy" id="354080"/>
    <lineage>
        <taxon>Eukaryota</taxon>
        <taxon>Fungi</taxon>
        <taxon>Dikarya</taxon>
        <taxon>Ascomycota</taxon>
        <taxon>Pezizomycotina</taxon>
        <taxon>Leotiomycetes</taxon>
        <taxon>Helotiales</taxon>
        <taxon>Tricladiaceae</taxon>
        <taxon>Cudoniella</taxon>
    </lineage>
</organism>
<comment type="caution">
    <text evidence="4">The sequence shown here is derived from an EMBL/GenBank/DDBJ whole genome shotgun (WGS) entry which is preliminary data.</text>
</comment>
<gene>
    <name evidence="4" type="ORF">G7Y89_g15600</name>
</gene>
<dbReference type="EMBL" id="JAAMPI010002526">
    <property type="protein sequence ID" value="KAF4612479.1"/>
    <property type="molecule type" value="Genomic_DNA"/>
</dbReference>
<sequence>MIESKKEFISTPLAAPTLDGGSRAGGSDATSEDTWAKAFGRLTSKDPELLNNLELGMLVILKGIQTETGSKKLCEDKAWRVYWNKNGEEVKLRHVLEKISVWVTEIIKIVDFGVSFDKSGYAALPWGIVKLIITVGNQTSSPANARFSGLITGYTVIEMLYLREDNEATQQLREYITTLYTAILFYLVEAKAYFSGSKITGSGKTRLVSVVINKDCTRLILELTHDNPATIAIDAPDECQEGHRHKLLKALDRIISESREVVKVFVSSREDVDIGVHIRKSQIIPINASKNDIDIAHFIESKVEELSSEGLLLDGKITAGCLT</sequence>
<protein>
    <recommendedName>
        <fullName evidence="3">Nephrocystin 3-like N-terminal domain-containing protein</fullName>
    </recommendedName>
</protein>
<evidence type="ECO:0000313" key="5">
    <source>
        <dbReference type="Proteomes" id="UP000566819"/>
    </source>
</evidence>
<feature type="region of interest" description="Disordered" evidence="2">
    <location>
        <begin position="1"/>
        <end position="31"/>
    </location>
</feature>
<dbReference type="Pfam" id="PF24883">
    <property type="entry name" value="NPHP3_N"/>
    <property type="match status" value="1"/>
</dbReference>
<evidence type="ECO:0000256" key="1">
    <source>
        <dbReference type="ARBA" id="ARBA00022737"/>
    </source>
</evidence>
<feature type="domain" description="Nephrocystin 3-like N-terminal" evidence="3">
    <location>
        <begin position="160"/>
        <end position="269"/>
    </location>
</feature>
<evidence type="ECO:0000313" key="4">
    <source>
        <dbReference type="EMBL" id="KAF4612479.1"/>
    </source>
</evidence>
<accession>A0A8H4VLQ5</accession>